<dbReference type="InterPro" id="IPR022742">
    <property type="entry name" value="Hydrolase_4"/>
</dbReference>
<evidence type="ECO:0000313" key="4">
    <source>
        <dbReference type="Proteomes" id="UP000256919"/>
    </source>
</evidence>
<keyword evidence="1" id="KW-1133">Transmembrane helix</keyword>
<dbReference type="Pfam" id="PF12146">
    <property type="entry name" value="Hydrolase_4"/>
    <property type="match status" value="1"/>
</dbReference>
<dbReference type="EMBL" id="QREI01000004">
    <property type="protein sequence ID" value="REE24515.1"/>
    <property type="molecule type" value="Genomic_DNA"/>
</dbReference>
<dbReference type="InterPro" id="IPR029058">
    <property type="entry name" value="AB_hydrolase_fold"/>
</dbReference>
<keyword evidence="1" id="KW-0472">Membrane</keyword>
<evidence type="ECO:0000256" key="1">
    <source>
        <dbReference type="SAM" id="Phobius"/>
    </source>
</evidence>
<dbReference type="PANTHER" id="PTHR43358">
    <property type="entry name" value="ALPHA/BETA-HYDROLASE"/>
    <property type="match status" value="1"/>
</dbReference>
<proteinExistence type="predicted"/>
<dbReference type="SUPFAM" id="SSF53474">
    <property type="entry name" value="alpha/beta-Hydrolases"/>
    <property type="match status" value="1"/>
</dbReference>
<dbReference type="PANTHER" id="PTHR43358:SF4">
    <property type="entry name" value="ALPHA_BETA HYDROLASE FOLD-1 DOMAIN-CONTAINING PROTEIN"/>
    <property type="match status" value="1"/>
</dbReference>
<keyword evidence="4" id="KW-1185">Reference proteome</keyword>
<evidence type="ECO:0000259" key="2">
    <source>
        <dbReference type="Pfam" id="PF12146"/>
    </source>
</evidence>
<dbReference type="OrthoDB" id="9812921at2"/>
<dbReference type="InterPro" id="IPR052920">
    <property type="entry name" value="DNA-binding_regulatory"/>
</dbReference>
<dbReference type="Proteomes" id="UP000256919">
    <property type="component" value="Unassembled WGS sequence"/>
</dbReference>
<name>A0A3D9MX01_9FLAO</name>
<feature type="domain" description="Serine aminopeptidase S33" evidence="2">
    <location>
        <begin position="86"/>
        <end position="197"/>
    </location>
</feature>
<evidence type="ECO:0000313" key="3">
    <source>
        <dbReference type="EMBL" id="REE24515.1"/>
    </source>
</evidence>
<dbReference type="Gene3D" id="3.40.50.1820">
    <property type="entry name" value="alpha/beta hydrolase"/>
    <property type="match status" value="1"/>
</dbReference>
<sequence length="310" mass="35084">MRTNKKSIKRYILILITLGLLFIHFIFPRFIVETRNPIAELFKTEKATNLKTELNNNSNFKRKKLTIITFDKLKLSALLTYSNSANAKGTIILLHGSSHTKDHFIDLSEFLSINGFNSVALDSRGFGESEGQFFTYGAKETKDIQTVITQLINNEKLDNIGLWGQSIGGAFTLQTMGIDKRVKYGIAESSFTDLKANIQYYFKRHTGFNLKFFSNYLVNSAGRIAGFDPDEANPYKYSENITQPILVVHGTKDKAIPVAKGKANYLRIKSIDKEFIELKAAGHSDIWEIGGEDYFNSILEFLNRQASYSN</sequence>
<reference evidence="3 4" key="1">
    <citation type="submission" date="2018-07" db="EMBL/GenBank/DDBJ databases">
        <title>Genomic Encyclopedia of Type Strains, Phase III (KMG-III): the genomes of soil and plant-associated and newly described type strains.</title>
        <authorList>
            <person name="Whitman W."/>
        </authorList>
    </citation>
    <scope>NUCLEOTIDE SEQUENCE [LARGE SCALE GENOMIC DNA]</scope>
    <source>
        <strain evidence="3 4">CECT 7948</strain>
    </source>
</reference>
<comment type="caution">
    <text evidence="3">The sequence shown here is derived from an EMBL/GenBank/DDBJ whole genome shotgun (WGS) entry which is preliminary data.</text>
</comment>
<keyword evidence="1" id="KW-0812">Transmembrane</keyword>
<protein>
    <submittedName>
        <fullName evidence="3">Serine aminopeptidase S33 family</fullName>
    </submittedName>
</protein>
<organism evidence="3 4">
    <name type="scientific">Winogradskyella pacifica</name>
    <dbReference type="NCBI Taxonomy" id="664642"/>
    <lineage>
        <taxon>Bacteria</taxon>
        <taxon>Pseudomonadati</taxon>
        <taxon>Bacteroidota</taxon>
        <taxon>Flavobacteriia</taxon>
        <taxon>Flavobacteriales</taxon>
        <taxon>Flavobacteriaceae</taxon>
        <taxon>Winogradskyella</taxon>
    </lineage>
</organism>
<dbReference type="GO" id="GO:0004177">
    <property type="term" value="F:aminopeptidase activity"/>
    <property type="evidence" value="ECO:0007669"/>
    <property type="project" value="UniProtKB-KW"/>
</dbReference>
<dbReference type="AlphaFoldDB" id="A0A3D9MX01"/>
<accession>A0A3D9MX01</accession>
<dbReference type="RefSeq" id="WP_115810230.1">
    <property type="nucleotide sequence ID" value="NZ_QREI01000004.1"/>
</dbReference>
<keyword evidence="3" id="KW-0031">Aminopeptidase</keyword>
<keyword evidence="3" id="KW-0645">Protease</keyword>
<feature type="transmembrane region" description="Helical" evidence="1">
    <location>
        <begin position="12"/>
        <end position="32"/>
    </location>
</feature>
<gene>
    <name evidence="3" type="ORF">DFQ09_104286</name>
</gene>
<keyword evidence="3" id="KW-0378">Hydrolase</keyword>